<keyword evidence="3" id="KW-1185">Reference proteome</keyword>
<keyword evidence="1" id="KW-0378">Hydrolase</keyword>
<dbReference type="Gene3D" id="1.10.287.1080">
    <property type="entry name" value="MazG-like"/>
    <property type="match status" value="1"/>
</dbReference>
<reference evidence="3" key="1">
    <citation type="journal article" date="2006" name="Science">
        <title>Ancient noncoding elements conserved in the human genome.</title>
        <authorList>
            <person name="Venkatesh B."/>
            <person name="Kirkness E.F."/>
            <person name="Loh Y.H."/>
            <person name="Halpern A.L."/>
            <person name="Lee A.P."/>
            <person name="Johnson J."/>
            <person name="Dandona N."/>
            <person name="Viswanathan L.D."/>
            <person name="Tay A."/>
            <person name="Venter J.C."/>
            <person name="Strausberg R.L."/>
            <person name="Brenner S."/>
        </authorList>
    </citation>
    <scope>NUCLEOTIDE SEQUENCE [LARGE SCALE GENOMIC DNA]</scope>
</reference>
<dbReference type="GO" id="GO:0006253">
    <property type="term" value="P:dCTP catabolic process"/>
    <property type="evidence" value="ECO:0007669"/>
    <property type="project" value="UniProtKB-UniRule"/>
</dbReference>
<evidence type="ECO:0000256" key="1">
    <source>
        <dbReference type="PIRNR" id="PIRNR029826"/>
    </source>
</evidence>
<dbReference type="STRING" id="7868.ENSCMIP00000006206"/>
<reference evidence="2" key="5">
    <citation type="submission" date="2025-09" db="UniProtKB">
        <authorList>
            <consortium name="Ensembl"/>
        </authorList>
    </citation>
    <scope>IDENTIFICATION</scope>
</reference>
<dbReference type="InParanoid" id="A0A4W3GRL1"/>
<comment type="subcellular location">
    <subcellularLocation>
        <location evidence="1">Cytoplasm</location>
        <location evidence="1">Cytosol</location>
    </subcellularLocation>
</comment>
<dbReference type="InterPro" id="IPR025984">
    <property type="entry name" value="DCTPP"/>
</dbReference>
<proteinExistence type="predicted"/>
<comment type="subunit">
    <text evidence="1">Homotetramer.</text>
</comment>
<accession>A0A4W3GRL1</accession>
<dbReference type="GO" id="GO:0042262">
    <property type="term" value="P:DNA protection"/>
    <property type="evidence" value="ECO:0007669"/>
    <property type="project" value="UniProtKB-UniRule"/>
</dbReference>
<dbReference type="GeneTree" id="ENSGT00390000017709"/>
<dbReference type="AlphaFoldDB" id="A0A4W3GRL1"/>
<dbReference type="EC" id="3.6.1.12" evidence="1"/>
<dbReference type="Proteomes" id="UP000314986">
    <property type="component" value="Unassembled WGS sequence"/>
</dbReference>
<dbReference type="PANTHER" id="PTHR46523">
    <property type="entry name" value="DCTP PYROPHOSPHATASE 1"/>
    <property type="match status" value="1"/>
</dbReference>
<dbReference type="Pfam" id="PF12643">
    <property type="entry name" value="MazG-like"/>
    <property type="match status" value="1"/>
</dbReference>
<comment type="function">
    <text evidence="1">Hydrolyzes deoxynucleoside triphosphates (dNTPs) to the corresponding nucleoside monophosphates. Has a strong preference for dCTP and its analogs including 5-iodo-dCTP and 5-methyl-dCTP for which it may even have a higher efficiency. May protect DNA or RNA against the incorporation of these genotoxic nucleotide analogs through their catabolism.</text>
</comment>
<organism evidence="2 3">
    <name type="scientific">Callorhinchus milii</name>
    <name type="common">Ghost shark</name>
    <dbReference type="NCBI Taxonomy" id="7868"/>
    <lineage>
        <taxon>Eukaryota</taxon>
        <taxon>Metazoa</taxon>
        <taxon>Chordata</taxon>
        <taxon>Craniata</taxon>
        <taxon>Vertebrata</taxon>
        <taxon>Chondrichthyes</taxon>
        <taxon>Holocephali</taxon>
        <taxon>Chimaeriformes</taxon>
        <taxon>Callorhinchidae</taxon>
        <taxon>Callorhinchus</taxon>
    </lineage>
</organism>
<dbReference type="Ensembl" id="ENSCMIT00000006412.1">
    <property type="protein sequence ID" value="ENSCMIP00000006206.1"/>
    <property type="gene ID" value="ENSCMIG00000003569.1"/>
</dbReference>
<dbReference type="InterPro" id="IPR052555">
    <property type="entry name" value="dCTP_Pyrophosphatase"/>
</dbReference>
<dbReference type="PANTHER" id="PTHR46523:SF1">
    <property type="entry name" value="DCTP PYROPHOSPHATASE 1"/>
    <property type="match status" value="1"/>
</dbReference>
<evidence type="ECO:0000313" key="2">
    <source>
        <dbReference type="Ensembl" id="ENSCMIP00000006206.1"/>
    </source>
</evidence>
<dbReference type="GO" id="GO:0000287">
    <property type="term" value="F:magnesium ion binding"/>
    <property type="evidence" value="ECO:0007669"/>
    <property type="project" value="UniProtKB-UniRule"/>
</dbReference>
<keyword evidence="1" id="KW-0460">Magnesium</keyword>
<comment type="catalytic activity">
    <reaction evidence="1">
        <text>dCTP + H2O = dCMP + diphosphate + H(+)</text>
        <dbReference type="Rhea" id="RHEA:22636"/>
        <dbReference type="ChEBI" id="CHEBI:15377"/>
        <dbReference type="ChEBI" id="CHEBI:15378"/>
        <dbReference type="ChEBI" id="CHEBI:33019"/>
        <dbReference type="ChEBI" id="CHEBI:57566"/>
        <dbReference type="ChEBI" id="CHEBI:61481"/>
        <dbReference type="EC" id="3.6.1.12"/>
    </reaction>
</comment>
<keyword evidence="1" id="KW-0479">Metal-binding</keyword>
<comment type="cofactor">
    <cofactor evidence="1">
        <name>Mg(2+)</name>
        <dbReference type="ChEBI" id="CHEBI:18420"/>
    </cofactor>
</comment>
<reference evidence="3" key="2">
    <citation type="journal article" date="2007" name="PLoS Biol.">
        <title>Survey sequencing and comparative analysis of the elephant shark (Callorhinchus milii) genome.</title>
        <authorList>
            <person name="Venkatesh B."/>
            <person name="Kirkness E.F."/>
            <person name="Loh Y.H."/>
            <person name="Halpern A.L."/>
            <person name="Lee A.P."/>
            <person name="Johnson J."/>
            <person name="Dandona N."/>
            <person name="Viswanathan L.D."/>
            <person name="Tay A."/>
            <person name="Venter J.C."/>
            <person name="Strausberg R.L."/>
            <person name="Brenner S."/>
        </authorList>
    </citation>
    <scope>NUCLEOTIDE SEQUENCE [LARGE SCALE GENOMIC DNA]</scope>
</reference>
<evidence type="ECO:0000313" key="3">
    <source>
        <dbReference type="Proteomes" id="UP000314986"/>
    </source>
</evidence>
<dbReference type="GO" id="GO:0005829">
    <property type="term" value="C:cytosol"/>
    <property type="evidence" value="ECO:0007669"/>
    <property type="project" value="UniProtKB-SubCell"/>
</dbReference>
<reference evidence="3" key="3">
    <citation type="journal article" date="2014" name="Nature">
        <title>Elephant shark genome provides unique insights into gnathostome evolution.</title>
        <authorList>
            <consortium name="International Elephant Shark Genome Sequencing Consortium"/>
            <person name="Venkatesh B."/>
            <person name="Lee A.P."/>
            <person name="Ravi V."/>
            <person name="Maurya A.K."/>
            <person name="Lian M.M."/>
            <person name="Swann J.B."/>
            <person name="Ohta Y."/>
            <person name="Flajnik M.F."/>
            <person name="Sutoh Y."/>
            <person name="Kasahara M."/>
            <person name="Hoon S."/>
            <person name="Gangu V."/>
            <person name="Roy S.W."/>
            <person name="Irimia M."/>
            <person name="Korzh V."/>
            <person name="Kondrychyn I."/>
            <person name="Lim Z.W."/>
            <person name="Tay B.H."/>
            <person name="Tohari S."/>
            <person name="Kong K.W."/>
            <person name="Ho S."/>
            <person name="Lorente-Galdos B."/>
            <person name="Quilez J."/>
            <person name="Marques-Bonet T."/>
            <person name="Raney B.J."/>
            <person name="Ingham P.W."/>
            <person name="Tay A."/>
            <person name="Hillier L.W."/>
            <person name="Minx P."/>
            <person name="Boehm T."/>
            <person name="Wilson R.K."/>
            <person name="Brenner S."/>
            <person name="Warren W.C."/>
        </authorList>
    </citation>
    <scope>NUCLEOTIDE SEQUENCE [LARGE SCALE GENOMIC DNA]</scope>
</reference>
<dbReference type="GO" id="GO:0047840">
    <property type="term" value="F:dCTP diphosphatase activity"/>
    <property type="evidence" value="ECO:0007669"/>
    <property type="project" value="UniProtKB-UniRule"/>
</dbReference>
<name>A0A4W3GRL1_CALMI</name>
<dbReference type="SUPFAM" id="SSF101386">
    <property type="entry name" value="all-alpha NTP pyrophosphatases"/>
    <property type="match status" value="1"/>
</dbReference>
<keyword evidence="1" id="KW-0963">Cytoplasm</keyword>
<sequence>VAESPQTHSDSDVLWPSPCTASVSHSHSQSLCLSLTLSQSFSVSHTLPLSCTPSHTLSVSLQWRDGVSAGLPGWTEREREAVGEELSDVLIYLVTLASCCHIDLPQAAARKMAINCQKYPVQSARGSARKYTN</sequence>
<reference evidence="2" key="4">
    <citation type="submission" date="2025-08" db="UniProtKB">
        <authorList>
            <consortium name="Ensembl"/>
        </authorList>
    </citation>
    <scope>IDENTIFICATION</scope>
</reference>
<protein>
    <recommendedName>
        <fullName evidence="1">dCTP pyrophosphatase 1</fullName>
        <ecNumber evidence="1">3.6.1.12</ecNumber>
    </recommendedName>
</protein>